<evidence type="ECO:0000313" key="4">
    <source>
        <dbReference type="Proteomes" id="UP001153269"/>
    </source>
</evidence>
<feature type="region of interest" description="Disordered" evidence="2">
    <location>
        <begin position="199"/>
        <end position="226"/>
    </location>
</feature>
<dbReference type="InterPro" id="IPR015661">
    <property type="entry name" value="Bub1/Mad3"/>
</dbReference>
<evidence type="ECO:0000256" key="1">
    <source>
        <dbReference type="SAM" id="Coils"/>
    </source>
</evidence>
<dbReference type="GO" id="GO:0051754">
    <property type="term" value="P:meiotic sister chromatid cohesion, centromeric"/>
    <property type="evidence" value="ECO:0007669"/>
    <property type="project" value="TreeGrafter"/>
</dbReference>
<comment type="caution">
    <text evidence="3">The sequence shown here is derived from an EMBL/GenBank/DDBJ whole genome shotgun (WGS) entry which is preliminary data.</text>
</comment>
<reference evidence="3" key="1">
    <citation type="submission" date="2020-03" db="EMBL/GenBank/DDBJ databases">
        <authorList>
            <person name="Weist P."/>
        </authorList>
    </citation>
    <scope>NUCLEOTIDE SEQUENCE</scope>
</reference>
<organism evidence="3 4">
    <name type="scientific">Pleuronectes platessa</name>
    <name type="common">European plaice</name>
    <dbReference type="NCBI Taxonomy" id="8262"/>
    <lineage>
        <taxon>Eukaryota</taxon>
        <taxon>Metazoa</taxon>
        <taxon>Chordata</taxon>
        <taxon>Craniata</taxon>
        <taxon>Vertebrata</taxon>
        <taxon>Euteleostomi</taxon>
        <taxon>Actinopterygii</taxon>
        <taxon>Neopterygii</taxon>
        <taxon>Teleostei</taxon>
        <taxon>Neoteleostei</taxon>
        <taxon>Acanthomorphata</taxon>
        <taxon>Carangaria</taxon>
        <taxon>Pleuronectiformes</taxon>
        <taxon>Pleuronectoidei</taxon>
        <taxon>Pleuronectidae</taxon>
        <taxon>Pleuronectes</taxon>
    </lineage>
</organism>
<name>A0A9N7VQ10_PLEPL</name>
<feature type="region of interest" description="Disordered" evidence="2">
    <location>
        <begin position="1"/>
        <end position="28"/>
    </location>
</feature>
<dbReference type="GO" id="GO:0005634">
    <property type="term" value="C:nucleus"/>
    <property type="evidence" value="ECO:0007669"/>
    <property type="project" value="TreeGrafter"/>
</dbReference>
<accession>A0A9N7VQ10</accession>
<feature type="coiled-coil region" evidence="1">
    <location>
        <begin position="56"/>
        <end position="83"/>
    </location>
</feature>
<protein>
    <submittedName>
        <fullName evidence="3">Uncharacterized protein</fullName>
    </submittedName>
</protein>
<dbReference type="PANTHER" id="PTHR14030:SF25">
    <property type="entry name" value="MITOTIC CHECKPOINT SERINE_THREONINE-PROTEIN KINASE BUB1 BETA"/>
    <property type="match status" value="1"/>
</dbReference>
<evidence type="ECO:0000256" key="2">
    <source>
        <dbReference type="SAM" id="MobiDB-lite"/>
    </source>
</evidence>
<gene>
    <name evidence="3" type="ORF">PLEPLA_LOCUS39985</name>
</gene>
<feature type="compositionally biased region" description="Polar residues" evidence="2">
    <location>
        <begin position="1"/>
        <end position="13"/>
    </location>
</feature>
<keyword evidence="4" id="KW-1185">Reference proteome</keyword>
<feature type="region of interest" description="Disordered" evidence="2">
    <location>
        <begin position="143"/>
        <end position="179"/>
    </location>
</feature>
<dbReference type="EMBL" id="CADEAL010004122">
    <property type="protein sequence ID" value="CAB1452245.1"/>
    <property type="molecule type" value="Genomic_DNA"/>
</dbReference>
<dbReference type="Proteomes" id="UP001153269">
    <property type="component" value="Unassembled WGS sequence"/>
</dbReference>
<proteinExistence type="predicted"/>
<dbReference type="PANTHER" id="PTHR14030">
    <property type="entry name" value="MITOTIC CHECKPOINT SERINE/THREONINE-PROTEIN KINASE BUB1"/>
    <property type="match status" value="1"/>
</dbReference>
<dbReference type="Gene3D" id="1.10.510.10">
    <property type="entry name" value="Transferase(Phosphotransferase) domain 1"/>
    <property type="match status" value="1"/>
</dbReference>
<keyword evidence="1" id="KW-0175">Coiled coil</keyword>
<feature type="compositionally biased region" description="Polar residues" evidence="2">
    <location>
        <begin position="165"/>
        <end position="179"/>
    </location>
</feature>
<dbReference type="AlphaFoldDB" id="A0A9N7VQ10"/>
<evidence type="ECO:0000313" key="3">
    <source>
        <dbReference type="EMBL" id="CAB1452245.1"/>
    </source>
</evidence>
<dbReference type="GO" id="GO:0004672">
    <property type="term" value="F:protein kinase activity"/>
    <property type="evidence" value="ECO:0007669"/>
    <property type="project" value="TreeGrafter"/>
</dbReference>
<sequence length="521" mass="58170">MAELHVNTQSAQSGAGPEEEGGARQVSEYCKDQLTRGREELSVEELRAERYFLLRQRSVEERLKSLTEMKQQLSHELEEKRKLLLLRESQQVLHAAASPPSAVSSVLIYDESTAARPAGNSELLDEFFLQPDDTGLSLKIRVPRPDFPGGTTGDLPILVDPHHSSVPQEPGSYTTNKLSPIQETSVGAVAWSLLEDQRQDKNQNQDQNQDQNQEEVEPDHAMRGGAVDACDPEARQQLLDICDVTSSPGFHCESRPLPPVNSCLQLGGDLYHIYCRVVDEEMFSIYNGAMNDDNVLVKVGRCRVPWDFHQFRRLKENSSVDSLPLISCFLFLDGCITVYTCPPDHMFTELTECEDSVVCKSLLLLQLVSELHSRHLLHAALRPSILVASYRGLNLERVFPVDWSSSVDLDMQQDVTSVQQLSSAHSYIRVGLLEPTAPPQLVDLLGVAETVHLLLTSSRMVLVKDDDGWTAEGFSQDESCDMCPGTWTTWSRFFRSLLNASGRCSMSVLSDVTEQLSLLLK</sequence>
<dbReference type="GO" id="GO:0007094">
    <property type="term" value="P:mitotic spindle assembly checkpoint signaling"/>
    <property type="evidence" value="ECO:0007669"/>
    <property type="project" value="InterPro"/>
</dbReference>